<keyword evidence="1" id="KW-1133">Transmembrane helix</keyword>
<dbReference type="VEuPathDB" id="VectorBase:BGLB029556"/>
<keyword evidence="1" id="KW-0812">Transmembrane</keyword>
<gene>
    <name evidence="2" type="primary">106055038</name>
</gene>
<dbReference type="InterPro" id="IPR009030">
    <property type="entry name" value="Growth_fac_rcpt_cys_sf"/>
</dbReference>
<evidence type="ECO:0000313" key="2">
    <source>
        <dbReference type="EnsemblMetazoa" id="BGLB029556-PA"/>
    </source>
</evidence>
<feature type="transmembrane region" description="Helical" evidence="1">
    <location>
        <begin position="503"/>
        <end position="520"/>
    </location>
</feature>
<sequence>MQSWMDDRVWGSTQIIVSIYDIMTSSYSTEIVYNVTLEQLSLYDSEIMDDYLKDFSYNQIVSQPRVLSVNGTYYEILTFKVYETSEEAALGINPKIYKMCYNGLCPDDRTCLNSEFAPVCQDICDFGSYAEQEQCVACDEGQTTLVKRANSRYYCVENCEPGYRLTFDKLTCEPCPQDMYWSDADKTCHVCPYTSYNSTSCSFGEMRSVYNPLINVELNITLWTPKILLCLTLNDCGNVITEYIDDQVCVPDLSCTVNETCKLFRTSIHLGVYHIRTFISSQSSTNGHDQSSVDILLSALYDTNPLYGWIPFMNYPAIRVELPFQVDVTTIDNVTRQMFYITQQSRYYNSPYLTIEILKAIFNSTPEFVTVSLLNNFYIYYDTYVSEYEIWFRKDIEDTMWKNIAEKIILANEKVGGNLMGNFQLYKTLQDKANGRSVEVKSEIVCRTKKKEIEQHVEIGTGERTVICPATVHKAILLFVKSIRGHVFVSSILKVLCVRKKKIYVQYTLLVGNTLTVSVLRTTMNANVTKPAVAGPMALTVILLVVVLLTIHKAVTL</sequence>
<keyword evidence="1" id="KW-0472">Membrane</keyword>
<dbReference type="AlphaFoldDB" id="A0A2C9LCW2"/>
<name>A0A2C9LCW2_BIOGL</name>
<proteinExistence type="predicted"/>
<feature type="transmembrane region" description="Helical" evidence="1">
    <location>
        <begin position="532"/>
        <end position="551"/>
    </location>
</feature>
<dbReference type="SUPFAM" id="SSF57184">
    <property type="entry name" value="Growth factor receptor domain"/>
    <property type="match status" value="1"/>
</dbReference>
<reference evidence="2" key="1">
    <citation type="submission" date="2020-05" db="UniProtKB">
        <authorList>
            <consortium name="EnsemblMetazoa"/>
        </authorList>
    </citation>
    <scope>IDENTIFICATION</scope>
    <source>
        <strain evidence="2">BB02</strain>
    </source>
</reference>
<dbReference type="EnsemblMetazoa" id="BGLB029556-RA">
    <property type="protein sequence ID" value="BGLB029556-PA"/>
    <property type="gene ID" value="BGLB029556"/>
</dbReference>
<dbReference type="VEuPathDB" id="VectorBase:BGLAX_047670"/>
<accession>A0A2C9LCW2</accession>
<evidence type="ECO:0008006" key="4">
    <source>
        <dbReference type="Google" id="ProtNLM"/>
    </source>
</evidence>
<dbReference type="Proteomes" id="UP000076420">
    <property type="component" value="Unassembled WGS sequence"/>
</dbReference>
<dbReference type="KEGG" id="bgt:106055038"/>
<evidence type="ECO:0000256" key="1">
    <source>
        <dbReference type="SAM" id="Phobius"/>
    </source>
</evidence>
<organism evidence="2 3">
    <name type="scientific">Biomphalaria glabrata</name>
    <name type="common">Bloodfluke planorb</name>
    <name type="synonym">Freshwater snail</name>
    <dbReference type="NCBI Taxonomy" id="6526"/>
    <lineage>
        <taxon>Eukaryota</taxon>
        <taxon>Metazoa</taxon>
        <taxon>Spiralia</taxon>
        <taxon>Lophotrochozoa</taxon>
        <taxon>Mollusca</taxon>
        <taxon>Gastropoda</taxon>
        <taxon>Heterobranchia</taxon>
        <taxon>Euthyneura</taxon>
        <taxon>Panpulmonata</taxon>
        <taxon>Hygrophila</taxon>
        <taxon>Lymnaeoidea</taxon>
        <taxon>Planorbidae</taxon>
        <taxon>Biomphalaria</taxon>
    </lineage>
</organism>
<evidence type="ECO:0000313" key="3">
    <source>
        <dbReference type="Proteomes" id="UP000076420"/>
    </source>
</evidence>
<protein>
    <recommendedName>
        <fullName evidence="4">Tyrosine-protein kinase ephrin type A/B receptor-like domain-containing protein</fullName>
    </recommendedName>
</protein>